<dbReference type="Proteomes" id="UP000594454">
    <property type="component" value="Chromosome 3"/>
</dbReference>
<name>A0A7R8YTZ0_HERIL</name>
<reference evidence="1 2" key="1">
    <citation type="submission" date="2020-11" db="EMBL/GenBank/DDBJ databases">
        <authorList>
            <person name="Wallbank WR R."/>
            <person name="Pardo Diaz C."/>
            <person name="Kozak K."/>
            <person name="Martin S."/>
            <person name="Jiggins C."/>
            <person name="Moest M."/>
            <person name="Warren A I."/>
            <person name="Generalovic N T."/>
            <person name="Byers J.R.P. K."/>
            <person name="Montejo-Kovacevich G."/>
            <person name="Yen C E."/>
        </authorList>
    </citation>
    <scope>NUCLEOTIDE SEQUENCE [LARGE SCALE GENOMIC DNA]</scope>
</reference>
<evidence type="ECO:0000313" key="2">
    <source>
        <dbReference type="Proteomes" id="UP000594454"/>
    </source>
</evidence>
<keyword evidence="2" id="KW-1185">Reference proteome</keyword>
<dbReference type="AlphaFoldDB" id="A0A7R8YTZ0"/>
<gene>
    <name evidence="1" type="ORF">HERILL_LOCUS8098</name>
</gene>
<evidence type="ECO:0008006" key="3">
    <source>
        <dbReference type="Google" id="ProtNLM"/>
    </source>
</evidence>
<proteinExistence type="predicted"/>
<accession>A0A7R8YTZ0</accession>
<evidence type="ECO:0000313" key="1">
    <source>
        <dbReference type="EMBL" id="CAD7085247.1"/>
    </source>
</evidence>
<dbReference type="InParanoid" id="A0A7R8YTZ0"/>
<protein>
    <recommendedName>
        <fullName evidence="3">Transposase domain-containing protein</fullName>
    </recommendedName>
</protein>
<dbReference type="PANTHER" id="PTHR33053">
    <property type="entry name" value="PROTEIN, PUTATIVE-RELATED"/>
    <property type="match status" value="1"/>
</dbReference>
<dbReference type="EMBL" id="LR899011">
    <property type="protein sequence ID" value="CAD7085247.1"/>
    <property type="molecule type" value="Genomic_DNA"/>
</dbReference>
<organism evidence="1 2">
    <name type="scientific">Hermetia illucens</name>
    <name type="common">Black soldier fly</name>
    <dbReference type="NCBI Taxonomy" id="343691"/>
    <lineage>
        <taxon>Eukaryota</taxon>
        <taxon>Metazoa</taxon>
        <taxon>Ecdysozoa</taxon>
        <taxon>Arthropoda</taxon>
        <taxon>Hexapoda</taxon>
        <taxon>Insecta</taxon>
        <taxon>Pterygota</taxon>
        <taxon>Neoptera</taxon>
        <taxon>Endopterygota</taxon>
        <taxon>Diptera</taxon>
        <taxon>Brachycera</taxon>
        <taxon>Stratiomyomorpha</taxon>
        <taxon>Stratiomyidae</taxon>
        <taxon>Hermetiinae</taxon>
        <taxon>Hermetia</taxon>
    </lineage>
</organism>
<sequence>MNRSGRSKRTMSRLIKEERERLQQKLVNDEASDFSHFSENDIEIRERVRVVEEISQIKDNLEETGTKSLNDNLRSWYIKYSPSRQAFDELLKILRIENLDVPKSIRTIIGNSTEIVVKDVPPGEYRHYEICQQLQKVKELLKDREKVVLDIGIDGLPLYKSSNKGVWPSLGKVVNENAIKVFLIGTYLGPSKPNSLKHYLLDFVTEVNNLTQNGVEINGRTLRFEIRAFICDAPAKAFICGTVGHTALNGCIRCTQKGKSIEGVGEIVIDNHFSERIFPEIHKKCFRNIKTPLEKIGVRMISQFPLDVMHLVDLGIIRKILIRLFENKTAYKICKEKKKKISDHLVSLRPFIPKEFSRKPRSILSELQRFNATEFRQFGLYSGIVVLKDNVHVDLYYHFLLLYCFYRLLLCPKNYRLNIANIQEMINYFVQNFPVVYEENSVTYNVHSLLHLPDSVREHGIVSDYSAYNFENYLQILKKYIKKPSGILQQINNKQRHEIPIVHPTTPNFKSKNGKIISYSCSLYYLSLHEPNCYCAINPYIPIKLTGFIKENGMMMLTGKRFKNLSDFFTEPVSSKNILGVCLADKELSNDEEKFEIKDINCKLIILPWHEENWLIMPLLHSCDQ</sequence>